<dbReference type="Gene3D" id="2.130.10.10">
    <property type="entry name" value="YVTN repeat-like/Quinoprotein amine dehydrogenase"/>
    <property type="match status" value="3"/>
</dbReference>
<sequence>MNKNHRGICKFDSPKDPDFILLRNSLCQTIEKIMRNVSSKQHMHDSQMLRGLQDYLGVRDKPEDDLCELEDIALPGSGLWFLELELFHNWRDGPLYDMNVASSPTTPRSLQLLWVNAMPGAGKSTLASQVVGHLEAVNMDCCYYFFSLEERSKSTVSGMLRSIAYQMALLHPCVREKLLQLKETGVQFDSTKEKLIWRKLFVGGIFICPVSRPQYWIIDALDECRDFENFLSMVSKLEAVFQIKILITSRPTPQIRTKMVILGARVTEHSFGADDIRHNIERFVKSGPQSHILQRGPAKLRSQLIEKILQKSEGCFLWVQLVMEELEHAYSIEDIERILDEMPPGMDKLYKRTLTEILETDEEGKKLTKAILSIVVCSMHPLTVAELANALKIHLRVTLLEHAIKSACGNLIYVDKASRVCLVHQTARDYLLNHGLFETFGTNSTIAHHSLANLCLEYLKSSQMRSVRMLASPGPSTVRINRRLETSPFAQYACLHFSDHVRRGTSEDDVLLDSIHKFLTTNGLSWIEHVAATGNLRILIQASQNLRGFLQARAKHKPLIDQKSTCVQQWSVDLVRIVAKFGKNLLRLPQSIYGLIPPLVPRESALLSQYDSRRGIDIAGISNKLWDDRLCGMSFHGKLATAVASGESTFAVGLRSGMVYVYDHATFQEINCFQHQEMVKILQYSSSGDLLVSAGLRYVKLWNVFDGVKVWEEKVTAEPLALSFAQEDRQIIGITRNNVLVVRDSMDGKLLKMTVRPYSNAGRGLQLFPGGDITCASLDVASNMLATVHRGHPIILSELDTNEEIAQCEPDSDFDTANFDFLEPAAAIEFCPNSDINLLAVVYRDGGLATYDPSAQGALIDTVHDFDVEKLACSPDGRTLAVGDSTGAILLYETETLRLLYKITHKSNHAIRNITFSADSERLIDIRESQCNVWEPPVLMRTEPQETESMSDMLPTLDENLTIDEEVAEISAIASTACGKFVLCGTDNGAVALHLTETGEQIQLLYEHTTRSWVSQIAVSPKAVASIGGTNELTVKTYRAIDRWVCDDVLHTHYQEPIRQLLFNAQGSKLLVVLNDSVEHFDLEAEGVNSRSEPTSDEIWANDPTRPDTLFAIQYNLIRQFSWDSFSLISTLGNAEIVADGEPRLVVQHAAPTAGRKHMGIALSKGDKRPFAILTALLDCSSFQKTGATPHVLHPVTAGDDTKVEHIIGIQGNKLYFLDKDLWLCSLALGVQGATCSHHMFIPDEWLKANNRPLLLLTTKGELVIAKRDEIAIIKRPLTYTIAF</sequence>
<dbReference type="InterPro" id="IPR015943">
    <property type="entry name" value="WD40/YVTN_repeat-like_dom_sf"/>
</dbReference>
<evidence type="ECO:0000259" key="4">
    <source>
        <dbReference type="Pfam" id="PF24883"/>
    </source>
</evidence>
<keyword evidence="6" id="KW-1185">Reference proteome</keyword>
<dbReference type="InterPro" id="IPR001680">
    <property type="entry name" value="WD40_rpt"/>
</dbReference>
<dbReference type="Pfam" id="PF12894">
    <property type="entry name" value="ANAPC4_WD40"/>
    <property type="match status" value="1"/>
</dbReference>
<evidence type="ECO:0000259" key="2">
    <source>
        <dbReference type="Pfam" id="PF12894"/>
    </source>
</evidence>
<dbReference type="RefSeq" id="XP_043175507.1">
    <property type="nucleotide sequence ID" value="XM_043319572.1"/>
</dbReference>
<evidence type="ECO:0000313" key="5">
    <source>
        <dbReference type="EMBL" id="CAG5188318.1"/>
    </source>
</evidence>
<proteinExistence type="predicted"/>
<protein>
    <recommendedName>
        <fullName evidence="7">NACHT domain-containing protein</fullName>
    </recommendedName>
</protein>
<dbReference type="Pfam" id="PF24883">
    <property type="entry name" value="NPHP3_N"/>
    <property type="match status" value="1"/>
</dbReference>
<dbReference type="Pfam" id="PF22939">
    <property type="entry name" value="WHD_GPIID"/>
    <property type="match status" value="1"/>
</dbReference>
<evidence type="ECO:0000256" key="1">
    <source>
        <dbReference type="ARBA" id="ARBA00022737"/>
    </source>
</evidence>
<evidence type="ECO:0000313" key="6">
    <source>
        <dbReference type="Proteomes" id="UP000676310"/>
    </source>
</evidence>
<evidence type="ECO:0008006" key="7">
    <source>
        <dbReference type="Google" id="ProtNLM"/>
    </source>
</evidence>
<dbReference type="InterPro" id="IPR056884">
    <property type="entry name" value="NPHP3-like_N"/>
</dbReference>
<dbReference type="SUPFAM" id="SSF50998">
    <property type="entry name" value="Quinoprotein alcohol dehydrogenase-like"/>
    <property type="match status" value="1"/>
</dbReference>
<dbReference type="Proteomes" id="UP000676310">
    <property type="component" value="Unassembled WGS sequence"/>
</dbReference>
<organism evidence="5 6">
    <name type="scientific">Alternaria atra</name>
    <dbReference type="NCBI Taxonomy" id="119953"/>
    <lineage>
        <taxon>Eukaryota</taxon>
        <taxon>Fungi</taxon>
        <taxon>Dikarya</taxon>
        <taxon>Ascomycota</taxon>
        <taxon>Pezizomycotina</taxon>
        <taxon>Dothideomycetes</taxon>
        <taxon>Pleosporomycetidae</taxon>
        <taxon>Pleosporales</taxon>
        <taxon>Pleosporineae</taxon>
        <taxon>Pleosporaceae</taxon>
        <taxon>Alternaria</taxon>
        <taxon>Alternaria sect. Ulocladioides</taxon>
    </lineage>
</organism>
<comment type="caution">
    <text evidence="5">The sequence shown here is derived from an EMBL/GenBank/DDBJ whole genome shotgun (WGS) entry which is preliminary data.</text>
</comment>
<dbReference type="InterPro" id="IPR011047">
    <property type="entry name" value="Quinoprotein_ADH-like_sf"/>
</dbReference>
<feature type="domain" description="Nephrocystin 3-like N-terminal" evidence="4">
    <location>
        <begin position="76"/>
        <end position="250"/>
    </location>
</feature>
<reference evidence="5" key="1">
    <citation type="submission" date="2021-05" db="EMBL/GenBank/DDBJ databases">
        <authorList>
            <person name="Stam R."/>
        </authorList>
    </citation>
    <scope>NUCLEOTIDE SEQUENCE</scope>
    <source>
        <strain evidence="5">CS162</strain>
    </source>
</reference>
<dbReference type="InterPro" id="IPR036322">
    <property type="entry name" value="WD40_repeat_dom_sf"/>
</dbReference>
<dbReference type="SUPFAM" id="SSF50978">
    <property type="entry name" value="WD40 repeat-like"/>
    <property type="match status" value="1"/>
</dbReference>
<dbReference type="OrthoDB" id="194358at2759"/>
<feature type="domain" description="Anaphase-promoting complex subunit 4-like WD40" evidence="2">
    <location>
        <begin position="829"/>
        <end position="916"/>
    </location>
</feature>
<dbReference type="InterPro" id="IPR027417">
    <property type="entry name" value="P-loop_NTPase"/>
</dbReference>
<dbReference type="SUPFAM" id="SSF52540">
    <property type="entry name" value="P-loop containing nucleoside triphosphate hydrolases"/>
    <property type="match status" value="1"/>
</dbReference>
<dbReference type="EMBL" id="CAJRGZ010000032">
    <property type="protein sequence ID" value="CAG5188318.1"/>
    <property type="molecule type" value="Genomic_DNA"/>
</dbReference>
<gene>
    <name evidence="5" type="ORF">ALTATR162_LOCUS11928</name>
</gene>
<dbReference type="InterPro" id="IPR054471">
    <property type="entry name" value="GPIID_WHD"/>
</dbReference>
<accession>A0A8J2II33</accession>
<dbReference type="PANTHER" id="PTHR10039:SF16">
    <property type="entry name" value="GPI INOSITOL-DEACYLASE"/>
    <property type="match status" value="1"/>
</dbReference>
<dbReference type="InterPro" id="IPR024977">
    <property type="entry name" value="Apc4-like_WD40_dom"/>
</dbReference>
<dbReference type="GeneID" id="67012254"/>
<keyword evidence="1" id="KW-0677">Repeat</keyword>
<dbReference type="SMART" id="SM00320">
    <property type="entry name" value="WD40"/>
    <property type="match status" value="5"/>
</dbReference>
<dbReference type="Gene3D" id="3.40.50.300">
    <property type="entry name" value="P-loop containing nucleotide triphosphate hydrolases"/>
    <property type="match status" value="1"/>
</dbReference>
<dbReference type="PANTHER" id="PTHR10039">
    <property type="entry name" value="AMELOGENIN"/>
    <property type="match status" value="1"/>
</dbReference>
<feature type="domain" description="GPI inositol-deacylase winged helix" evidence="3">
    <location>
        <begin position="361"/>
        <end position="440"/>
    </location>
</feature>
<name>A0A8J2II33_9PLEO</name>
<evidence type="ECO:0000259" key="3">
    <source>
        <dbReference type="Pfam" id="PF22939"/>
    </source>
</evidence>